<feature type="transmembrane region" description="Helical" evidence="7">
    <location>
        <begin position="304"/>
        <end position="328"/>
    </location>
</feature>
<keyword evidence="3" id="KW-1003">Cell membrane</keyword>
<dbReference type="EMBL" id="LQYT01000121">
    <property type="protein sequence ID" value="KYD10117.1"/>
    <property type="molecule type" value="Genomic_DNA"/>
</dbReference>
<dbReference type="PANTHER" id="PTHR43266">
    <property type="entry name" value="MACROLIDE-EFFLUX PROTEIN"/>
    <property type="match status" value="1"/>
</dbReference>
<evidence type="ECO:0000256" key="5">
    <source>
        <dbReference type="ARBA" id="ARBA00022989"/>
    </source>
</evidence>
<gene>
    <name evidence="8" type="ORF">B4135_3596</name>
</gene>
<feature type="transmembrane region" description="Helical" evidence="7">
    <location>
        <begin position="340"/>
        <end position="364"/>
    </location>
</feature>
<dbReference type="Proteomes" id="UP000075683">
    <property type="component" value="Unassembled WGS sequence"/>
</dbReference>
<evidence type="ECO:0000256" key="6">
    <source>
        <dbReference type="ARBA" id="ARBA00023136"/>
    </source>
</evidence>
<evidence type="ECO:0008006" key="10">
    <source>
        <dbReference type="Google" id="ProtNLM"/>
    </source>
</evidence>
<dbReference type="InterPro" id="IPR036259">
    <property type="entry name" value="MFS_trans_sf"/>
</dbReference>
<dbReference type="AlphaFoldDB" id="A0A150LCN7"/>
<evidence type="ECO:0000256" key="3">
    <source>
        <dbReference type="ARBA" id="ARBA00022475"/>
    </source>
</evidence>
<dbReference type="GO" id="GO:0022857">
    <property type="term" value="F:transmembrane transporter activity"/>
    <property type="evidence" value="ECO:0007669"/>
    <property type="project" value="InterPro"/>
</dbReference>
<sequence length="402" mass="43663">MTIFRQEKNYFKLFLAGIVNGIGDRFSQVALLALLLELTGSGRAVGLALAIRVVPSFLFGPLGGFLADRFSRKKILMITDLSRIAFAVSFVLADDRSDLWMVYLGTFALAAGEAIYAPARKSFIPLLVKKENIIRINSLEQVMVGAVLIAGSFSGGMAAFFFGPDLTFWLNGLSFLLAAAIIYSIPDANPNRPVRKKGESDSLHSLKTVKKFMAASAPLSITFLFEFIVPLFNGIDNVLISVYAVQEFHLGDLGVGLFYGALGIGLMLSSIIARRLHRHLLFAGLAALLFEGLFHMILSQVSLVLLACILYISVSFASGICNTCFDSIVMKEMPREHQGFVFGILTTVSNTLIGISMLAAGILLEAVPNRMLGLIGGTGIVLTGLFLFMVYSFRDIGQPYKS</sequence>
<keyword evidence="4 7" id="KW-0812">Transmembrane</keyword>
<evidence type="ECO:0000313" key="8">
    <source>
        <dbReference type="EMBL" id="KYD10117.1"/>
    </source>
</evidence>
<feature type="transmembrane region" description="Helical" evidence="7">
    <location>
        <begin position="370"/>
        <end position="393"/>
    </location>
</feature>
<dbReference type="Gene3D" id="1.20.1250.20">
    <property type="entry name" value="MFS general substrate transporter like domains"/>
    <property type="match status" value="1"/>
</dbReference>
<dbReference type="CDD" id="cd06173">
    <property type="entry name" value="MFS_MefA_like"/>
    <property type="match status" value="1"/>
</dbReference>
<evidence type="ECO:0000256" key="1">
    <source>
        <dbReference type="ARBA" id="ARBA00004651"/>
    </source>
</evidence>
<organism evidence="8 9">
    <name type="scientific">Caldibacillus debilis</name>
    <dbReference type="NCBI Taxonomy" id="301148"/>
    <lineage>
        <taxon>Bacteria</taxon>
        <taxon>Bacillati</taxon>
        <taxon>Bacillota</taxon>
        <taxon>Bacilli</taxon>
        <taxon>Bacillales</taxon>
        <taxon>Bacillaceae</taxon>
        <taxon>Caldibacillus</taxon>
    </lineage>
</organism>
<comment type="caution">
    <text evidence="8">The sequence shown here is derived from an EMBL/GenBank/DDBJ whole genome shotgun (WGS) entry which is preliminary data.</text>
</comment>
<dbReference type="OrthoDB" id="9775268at2"/>
<keyword evidence="5 7" id="KW-1133">Transmembrane helix</keyword>
<protein>
    <recommendedName>
        <fullName evidence="10">Major facilitator superfamily (MFS) profile domain-containing protein</fullName>
    </recommendedName>
</protein>
<dbReference type="InterPro" id="IPR011701">
    <property type="entry name" value="MFS"/>
</dbReference>
<dbReference type="Pfam" id="PF07690">
    <property type="entry name" value="MFS_1"/>
    <property type="match status" value="1"/>
</dbReference>
<feature type="transmembrane region" description="Helical" evidence="7">
    <location>
        <begin position="280"/>
        <end position="298"/>
    </location>
</feature>
<keyword evidence="2" id="KW-0813">Transport</keyword>
<feature type="transmembrane region" description="Helical" evidence="7">
    <location>
        <begin position="42"/>
        <end position="63"/>
    </location>
</feature>
<accession>A0A150LCN7</accession>
<feature type="transmembrane region" description="Helical" evidence="7">
    <location>
        <begin position="253"/>
        <end position="273"/>
    </location>
</feature>
<feature type="transmembrane region" description="Helical" evidence="7">
    <location>
        <begin position="12"/>
        <end position="36"/>
    </location>
</feature>
<dbReference type="RefSeq" id="WP_061569854.1">
    <property type="nucleotide sequence ID" value="NZ_LQYT01000121.1"/>
</dbReference>
<evidence type="ECO:0000256" key="7">
    <source>
        <dbReference type="SAM" id="Phobius"/>
    </source>
</evidence>
<dbReference type="STRING" id="301148.B4135_3596"/>
<proteinExistence type="predicted"/>
<dbReference type="SUPFAM" id="SSF103473">
    <property type="entry name" value="MFS general substrate transporter"/>
    <property type="match status" value="1"/>
</dbReference>
<feature type="transmembrane region" description="Helical" evidence="7">
    <location>
        <begin position="139"/>
        <end position="162"/>
    </location>
</feature>
<dbReference type="GO" id="GO:0005886">
    <property type="term" value="C:plasma membrane"/>
    <property type="evidence" value="ECO:0007669"/>
    <property type="project" value="UniProtKB-SubCell"/>
</dbReference>
<evidence type="ECO:0000256" key="2">
    <source>
        <dbReference type="ARBA" id="ARBA00022448"/>
    </source>
</evidence>
<dbReference type="PANTHER" id="PTHR43266:SF2">
    <property type="entry name" value="MAJOR FACILITATOR SUPERFAMILY (MFS) PROFILE DOMAIN-CONTAINING PROTEIN"/>
    <property type="match status" value="1"/>
</dbReference>
<name>A0A150LCN7_9BACI</name>
<evidence type="ECO:0000313" key="9">
    <source>
        <dbReference type="Proteomes" id="UP000075683"/>
    </source>
</evidence>
<dbReference type="PATRIC" id="fig|301148.3.peg.1640"/>
<feature type="transmembrane region" description="Helical" evidence="7">
    <location>
        <begin position="212"/>
        <end position="233"/>
    </location>
</feature>
<evidence type="ECO:0000256" key="4">
    <source>
        <dbReference type="ARBA" id="ARBA00022692"/>
    </source>
</evidence>
<keyword evidence="6 7" id="KW-0472">Membrane</keyword>
<reference evidence="8 9" key="1">
    <citation type="submission" date="2016-01" db="EMBL/GenBank/DDBJ databases">
        <title>Draft Genome Sequences of Seven Thermophilic Sporeformers Isolated from Foods.</title>
        <authorList>
            <person name="Berendsen E.M."/>
            <person name="Wells-Bennik M.H."/>
            <person name="Krawcyk A.O."/>
            <person name="De Jong A."/>
            <person name="Holsappel S."/>
            <person name="Eijlander R.T."/>
            <person name="Kuipers O.P."/>
        </authorList>
    </citation>
    <scope>NUCLEOTIDE SEQUENCE [LARGE SCALE GENOMIC DNA]</scope>
    <source>
        <strain evidence="8 9">B4135</strain>
    </source>
</reference>
<comment type="subcellular location">
    <subcellularLocation>
        <location evidence="1">Cell membrane</location>
        <topology evidence="1">Multi-pass membrane protein</topology>
    </subcellularLocation>
</comment>
<feature type="transmembrane region" description="Helical" evidence="7">
    <location>
        <begin position="168"/>
        <end position="186"/>
    </location>
</feature>